<evidence type="ECO:0000313" key="2">
    <source>
        <dbReference type="EMBL" id="MBU7596288.1"/>
    </source>
</evidence>
<evidence type="ECO:0000313" key="3">
    <source>
        <dbReference type="Proteomes" id="UP000694501"/>
    </source>
</evidence>
<proteinExistence type="predicted"/>
<dbReference type="SUPFAM" id="SSF117987">
    <property type="entry name" value="CRISPR-associated protein"/>
    <property type="match status" value="3"/>
</dbReference>
<dbReference type="AlphaFoldDB" id="A0A949JA48"/>
<evidence type="ECO:0000256" key="1">
    <source>
        <dbReference type="SAM" id="MobiDB-lite"/>
    </source>
</evidence>
<organism evidence="2 3">
    <name type="scientific">Streptomyces tardus</name>
    <dbReference type="NCBI Taxonomy" id="2780544"/>
    <lineage>
        <taxon>Bacteria</taxon>
        <taxon>Bacillati</taxon>
        <taxon>Actinomycetota</taxon>
        <taxon>Actinomycetes</taxon>
        <taxon>Kitasatosporales</taxon>
        <taxon>Streptomycetaceae</taxon>
        <taxon>Streptomyces</taxon>
    </lineage>
</organism>
<dbReference type="Proteomes" id="UP000694501">
    <property type="component" value="Unassembled WGS sequence"/>
</dbReference>
<sequence>MYLTRFRVNTTRGGAKRLLSSPRALHAAVMTSFPAAGASLPSPRTTASPEATPSAEILPDEGAGSPRVLWRTDRNARAETHLHIVSPTEPDLGHLVQQAGWPQRAGQHTTGWQTCPYAPFLSRLTKGENWTFRLTANPVHGVRRHPGERAKRTAHLTPRHQLRWLLQRQEHCGFRVLHSADAQALHLEERYAVTVHSRRQLSFAHPSSAPARPTRSQPKTTLVTTTFDGRLEVTDPEALRRTLTRGLGKAKAYGCGLMTLSPLPR</sequence>
<gene>
    <name evidence="2" type="primary">cas6e</name>
    <name evidence="2" type="ORF">JGS22_001200</name>
</gene>
<reference evidence="2" key="1">
    <citation type="submission" date="2021-06" db="EMBL/GenBank/DDBJ databases">
        <title>Sequencing of actinobacteria type strains.</title>
        <authorList>
            <person name="Nguyen G.-S."/>
            <person name="Wentzel A."/>
        </authorList>
    </citation>
    <scope>NUCLEOTIDE SEQUENCE</scope>
    <source>
        <strain evidence="2">P38-E01</strain>
    </source>
</reference>
<dbReference type="NCBIfam" id="TIGR01907">
    <property type="entry name" value="casE_Cse3"/>
    <property type="match status" value="1"/>
</dbReference>
<dbReference type="InterPro" id="IPR010179">
    <property type="entry name" value="CRISPR-assoc_prot_Cse3"/>
</dbReference>
<dbReference type="SMART" id="SM01101">
    <property type="entry name" value="CRISPR_assoc"/>
    <property type="match status" value="1"/>
</dbReference>
<dbReference type="Gene3D" id="3.30.70.1200">
    <property type="entry name" value="Crispr-associated protein, domain 1"/>
    <property type="match status" value="1"/>
</dbReference>
<feature type="region of interest" description="Disordered" evidence="1">
    <location>
        <begin position="35"/>
        <end position="66"/>
    </location>
</feature>
<dbReference type="EMBL" id="JAELVF020000001">
    <property type="protein sequence ID" value="MBU7596288.1"/>
    <property type="molecule type" value="Genomic_DNA"/>
</dbReference>
<feature type="compositionally biased region" description="Polar residues" evidence="1">
    <location>
        <begin position="42"/>
        <end position="51"/>
    </location>
</feature>
<comment type="caution">
    <text evidence="2">The sequence shown here is derived from an EMBL/GenBank/DDBJ whole genome shotgun (WGS) entry which is preliminary data.</text>
</comment>
<dbReference type="CDD" id="cd09727">
    <property type="entry name" value="Cas6_I-E"/>
    <property type="match status" value="1"/>
</dbReference>
<dbReference type="RefSeq" id="WP_211043109.1">
    <property type="nucleotide sequence ID" value="NZ_JAELVF020000001.1"/>
</dbReference>
<keyword evidence="3" id="KW-1185">Reference proteome</keyword>
<dbReference type="Pfam" id="PF08798">
    <property type="entry name" value="CRISPR_assoc"/>
    <property type="match status" value="1"/>
</dbReference>
<name>A0A949JA48_9ACTN</name>
<protein>
    <submittedName>
        <fullName evidence="2">Type I-E CRISPR-associated protein Cas6/Cse3/CasE</fullName>
    </submittedName>
</protein>
<accession>A0A949JA48</accession>
<dbReference type="Gene3D" id="3.30.70.1210">
    <property type="entry name" value="Crispr-associated protein, domain 2"/>
    <property type="match status" value="1"/>
</dbReference>